<evidence type="ECO:0000313" key="2">
    <source>
        <dbReference type="Proteomes" id="UP000828048"/>
    </source>
</evidence>
<reference evidence="1 2" key="1">
    <citation type="journal article" date="2021" name="Hortic Res">
        <title>High-quality reference genome and annotation aids understanding of berry development for evergreen blueberry (Vaccinium darrowii).</title>
        <authorList>
            <person name="Yu J."/>
            <person name="Hulse-Kemp A.M."/>
            <person name="Babiker E."/>
            <person name="Staton M."/>
        </authorList>
    </citation>
    <scope>NUCLEOTIDE SEQUENCE [LARGE SCALE GENOMIC DNA]</scope>
    <source>
        <strain evidence="2">cv. NJ 8807/NJ 8810</strain>
        <tissue evidence="1">Young leaf</tissue>
    </source>
</reference>
<evidence type="ECO:0000313" key="1">
    <source>
        <dbReference type="EMBL" id="KAH7844390.1"/>
    </source>
</evidence>
<sequence>MRHSLQECRSIHDRICNCSNLDLTFSGFCALKFSAAKSILSMSVIDCWASFPPYLADVVCCSQFDAALVILIGQSNKYSGELALNPTHAMHCLSDIEQIQVCIEPLSTIDDFRTIVLRWLSLILPLSKLKCVSIPLLFPLSNPCTHPRSKHILRVLFYVARKDLLWYYWIEPSYNGLDNFELLFLRNSNANCQLVDLDLS</sequence>
<keyword evidence="2" id="KW-1185">Reference proteome</keyword>
<organism evidence="1 2">
    <name type="scientific">Vaccinium darrowii</name>
    <dbReference type="NCBI Taxonomy" id="229202"/>
    <lineage>
        <taxon>Eukaryota</taxon>
        <taxon>Viridiplantae</taxon>
        <taxon>Streptophyta</taxon>
        <taxon>Embryophyta</taxon>
        <taxon>Tracheophyta</taxon>
        <taxon>Spermatophyta</taxon>
        <taxon>Magnoliopsida</taxon>
        <taxon>eudicotyledons</taxon>
        <taxon>Gunneridae</taxon>
        <taxon>Pentapetalae</taxon>
        <taxon>asterids</taxon>
        <taxon>Ericales</taxon>
        <taxon>Ericaceae</taxon>
        <taxon>Vaccinioideae</taxon>
        <taxon>Vaccinieae</taxon>
        <taxon>Vaccinium</taxon>
    </lineage>
</organism>
<name>A0ACB7XV30_9ERIC</name>
<gene>
    <name evidence="1" type="ORF">Vadar_027447</name>
</gene>
<dbReference type="EMBL" id="CM037151">
    <property type="protein sequence ID" value="KAH7844390.1"/>
    <property type="molecule type" value="Genomic_DNA"/>
</dbReference>
<proteinExistence type="predicted"/>
<accession>A0ACB7XV30</accession>
<dbReference type="Proteomes" id="UP000828048">
    <property type="component" value="Chromosome 1"/>
</dbReference>
<comment type="caution">
    <text evidence="1">The sequence shown here is derived from an EMBL/GenBank/DDBJ whole genome shotgun (WGS) entry which is preliminary data.</text>
</comment>
<protein>
    <submittedName>
        <fullName evidence="1">Uncharacterized protein</fullName>
    </submittedName>
</protein>